<reference evidence="1" key="1">
    <citation type="submission" date="2021-03" db="EMBL/GenBank/DDBJ databases">
        <authorList>
            <consortium name="DOE Joint Genome Institute"/>
            <person name="Ahrendt S."/>
            <person name="Looney B.P."/>
            <person name="Miyauchi S."/>
            <person name="Morin E."/>
            <person name="Drula E."/>
            <person name="Courty P.E."/>
            <person name="Chicoki N."/>
            <person name="Fauchery L."/>
            <person name="Kohler A."/>
            <person name="Kuo A."/>
            <person name="Labutti K."/>
            <person name="Pangilinan J."/>
            <person name="Lipzen A."/>
            <person name="Riley R."/>
            <person name="Andreopoulos W."/>
            <person name="He G."/>
            <person name="Johnson J."/>
            <person name="Barry K.W."/>
            <person name="Grigoriev I.V."/>
            <person name="Nagy L."/>
            <person name="Hibbett D."/>
            <person name="Henrissat B."/>
            <person name="Matheny P.B."/>
            <person name="Labbe J."/>
            <person name="Martin F."/>
        </authorList>
    </citation>
    <scope>NUCLEOTIDE SEQUENCE</scope>
    <source>
        <strain evidence="1">HHB10654</strain>
    </source>
</reference>
<dbReference type="Proteomes" id="UP000814140">
    <property type="component" value="Unassembled WGS sequence"/>
</dbReference>
<accession>A0ACB8TB40</accession>
<evidence type="ECO:0000313" key="1">
    <source>
        <dbReference type="EMBL" id="KAI0065767.1"/>
    </source>
</evidence>
<organism evidence="1 2">
    <name type="scientific">Artomyces pyxidatus</name>
    <dbReference type="NCBI Taxonomy" id="48021"/>
    <lineage>
        <taxon>Eukaryota</taxon>
        <taxon>Fungi</taxon>
        <taxon>Dikarya</taxon>
        <taxon>Basidiomycota</taxon>
        <taxon>Agaricomycotina</taxon>
        <taxon>Agaricomycetes</taxon>
        <taxon>Russulales</taxon>
        <taxon>Auriscalpiaceae</taxon>
        <taxon>Artomyces</taxon>
    </lineage>
</organism>
<dbReference type="EMBL" id="MU277194">
    <property type="protein sequence ID" value="KAI0065767.1"/>
    <property type="molecule type" value="Genomic_DNA"/>
</dbReference>
<keyword evidence="2" id="KW-1185">Reference proteome</keyword>
<proteinExistence type="predicted"/>
<reference evidence="1" key="2">
    <citation type="journal article" date="2022" name="New Phytol.">
        <title>Evolutionary transition to the ectomycorrhizal habit in the genomes of a hyperdiverse lineage of mushroom-forming fungi.</title>
        <authorList>
            <person name="Looney B."/>
            <person name="Miyauchi S."/>
            <person name="Morin E."/>
            <person name="Drula E."/>
            <person name="Courty P.E."/>
            <person name="Kohler A."/>
            <person name="Kuo A."/>
            <person name="LaButti K."/>
            <person name="Pangilinan J."/>
            <person name="Lipzen A."/>
            <person name="Riley R."/>
            <person name="Andreopoulos W."/>
            <person name="He G."/>
            <person name="Johnson J."/>
            <person name="Nolan M."/>
            <person name="Tritt A."/>
            <person name="Barry K.W."/>
            <person name="Grigoriev I.V."/>
            <person name="Nagy L.G."/>
            <person name="Hibbett D."/>
            <person name="Henrissat B."/>
            <person name="Matheny P.B."/>
            <person name="Labbe J."/>
            <person name="Martin F.M."/>
        </authorList>
    </citation>
    <scope>NUCLEOTIDE SEQUENCE</scope>
    <source>
        <strain evidence="1">HHB10654</strain>
    </source>
</reference>
<evidence type="ECO:0000313" key="2">
    <source>
        <dbReference type="Proteomes" id="UP000814140"/>
    </source>
</evidence>
<sequence length="335" mass="35894">MSYGSDPHHKLHLADIQTRPRFFQSWEKVRHRQAHWLVQCLAESVGLFIVCAASLGSQAAFIIGRILGFQEIGSLFTVGIAFAIGVAVAVIVTTGTSGGHLNPAVTVYFVLFKGMPVRKAARYIAAQIMGAYIGCLIIYVQWHTMIKESEAALIASGTYDAQFFTPSGPAGVFANYATPGAGLFYIWLNEFVIDFFAGLVIFSCLDPTNFLAPPVAMPWIIGLAYAAAVWSGGPVGLAANGARDIGGRLAAITIWGLKASGGRYAAITGLTSIPATLLAAVFYEFVCTDSSRVITAAQKESIFGHRAHMEHQEKGYPAVQTNSTDIEKGSESTDF</sequence>
<protein>
    <submittedName>
        <fullName evidence="1">Aquaporin-like protein</fullName>
    </submittedName>
</protein>
<gene>
    <name evidence="1" type="ORF">BV25DRAFT_1798109</name>
</gene>
<name>A0ACB8TB40_9AGAM</name>
<comment type="caution">
    <text evidence="1">The sequence shown here is derived from an EMBL/GenBank/DDBJ whole genome shotgun (WGS) entry which is preliminary data.</text>
</comment>